<dbReference type="AlphaFoldDB" id="A0A1W2H232"/>
<name>A0A1W2H232_9BACT</name>
<proteinExistence type="predicted"/>
<evidence type="ECO:0000313" key="1">
    <source>
        <dbReference type="EMBL" id="SMD42973.1"/>
    </source>
</evidence>
<accession>A0A1W2H232</accession>
<reference evidence="2" key="1">
    <citation type="submission" date="2017-04" db="EMBL/GenBank/DDBJ databases">
        <authorList>
            <person name="Varghese N."/>
            <person name="Submissions S."/>
        </authorList>
    </citation>
    <scope>NUCLEOTIDE SEQUENCE [LARGE SCALE GENOMIC DNA]</scope>
    <source>
        <strain evidence="2">DSM 16537</strain>
    </source>
</reference>
<sequence>MKRRDALRSLALLTGGLVLVPSCDFSKEDILSAYQNLEVTPSLKQLLANIADTIIPAGNLKGAADIEVQDFILVMVNDCMEKEAQQTFMSGLKGFEDFSKKSTGNKFGKLVQEQKETLILEGLATEDESQKTIKDFLQTTKRFTIQGFMVSEYMQTEVKPYSLIPGDYKGDVLIADLKPERING</sequence>
<dbReference type="Pfam" id="PF13618">
    <property type="entry name" value="Gluconate_2-dh3"/>
    <property type="match status" value="1"/>
</dbReference>
<dbReference type="Proteomes" id="UP000192333">
    <property type="component" value="Chromosome I"/>
</dbReference>
<dbReference type="RefSeq" id="WP_084119723.1">
    <property type="nucleotide sequence ID" value="NZ_LT838813.1"/>
</dbReference>
<protein>
    <submittedName>
        <fullName evidence="1">Gluconate 2-dehydrogenase subunit 3</fullName>
    </submittedName>
</protein>
<dbReference type="STRING" id="758820.SAMN00777080_1544"/>
<organism evidence="1 2">
    <name type="scientific">Aquiflexum balticum DSM 16537</name>
    <dbReference type="NCBI Taxonomy" id="758820"/>
    <lineage>
        <taxon>Bacteria</taxon>
        <taxon>Pseudomonadati</taxon>
        <taxon>Bacteroidota</taxon>
        <taxon>Cytophagia</taxon>
        <taxon>Cytophagales</taxon>
        <taxon>Cyclobacteriaceae</taxon>
        <taxon>Aquiflexum</taxon>
    </lineage>
</organism>
<dbReference type="OrthoDB" id="6385145at2"/>
<evidence type="ECO:0000313" key="2">
    <source>
        <dbReference type="Proteomes" id="UP000192333"/>
    </source>
</evidence>
<dbReference type="InterPro" id="IPR027056">
    <property type="entry name" value="Gluconate_2DH_su3"/>
</dbReference>
<keyword evidence="2" id="KW-1185">Reference proteome</keyword>
<dbReference type="EMBL" id="LT838813">
    <property type="protein sequence ID" value="SMD42973.1"/>
    <property type="molecule type" value="Genomic_DNA"/>
</dbReference>
<gene>
    <name evidence="1" type="ORF">SAMN00777080_1544</name>
</gene>